<reference evidence="3" key="1">
    <citation type="submission" date="2020-11" db="EMBL/GenBank/DDBJ databases">
        <authorList>
            <consortium name="DOE Joint Genome Institute"/>
            <person name="Ahrendt S."/>
            <person name="Riley R."/>
            <person name="Andreopoulos W."/>
            <person name="Labutti K."/>
            <person name="Pangilinan J."/>
            <person name="Ruiz-Duenas F.J."/>
            <person name="Barrasa J.M."/>
            <person name="Sanchez-Garcia M."/>
            <person name="Camarero S."/>
            <person name="Miyauchi S."/>
            <person name="Serrano A."/>
            <person name="Linde D."/>
            <person name="Babiker R."/>
            <person name="Drula E."/>
            <person name="Ayuso-Fernandez I."/>
            <person name="Pacheco R."/>
            <person name="Padilla G."/>
            <person name="Ferreira P."/>
            <person name="Barriuso J."/>
            <person name="Kellner H."/>
            <person name="Castanera R."/>
            <person name="Alfaro M."/>
            <person name="Ramirez L."/>
            <person name="Pisabarro A.G."/>
            <person name="Kuo A."/>
            <person name="Tritt A."/>
            <person name="Lipzen A."/>
            <person name="He G."/>
            <person name="Yan M."/>
            <person name="Ng V."/>
            <person name="Cullen D."/>
            <person name="Martin F."/>
            <person name="Rosso M.-N."/>
            <person name="Henrissat B."/>
            <person name="Hibbett D."/>
            <person name="Martinez A.T."/>
            <person name="Grigoriev I.V."/>
        </authorList>
    </citation>
    <scope>NUCLEOTIDE SEQUENCE</scope>
    <source>
        <strain evidence="3">CIRM-BRFM 674</strain>
    </source>
</reference>
<proteinExistence type="predicted"/>
<feature type="compositionally biased region" description="Pro residues" evidence="1">
    <location>
        <begin position="10"/>
        <end position="19"/>
    </location>
</feature>
<dbReference type="Proteomes" id="UP000807469">
    <property type="component" value="Unassembled WGS sequence"/>
</dbReference>
<feature type="region of interest" description="Disordered" evidence="1">
    <location>
        <begin position="1"/>
        <end position="30"/>
    </location>
</feature>
<feature type="transmembrane region" description="Helical" evidence="2">
    <location>
        <begin position="42"/>
        <end position="64"/>
    </location>
</feature>
<keyword evidence="2" id="KW-1133">Transmembrane helix</keyword>
<evidence type="ECO:0000256" key="1">
    <source>
        <dbReference type="SAM" id="MobiDB-lite"/>
    </source>
</evidence>
<organism evidence="3 4">
    <name type="scientific">Pholiota conissans</name>
    <dbReference type="NCBI Taxonomy" id="109636"/>
    <lineage>
        <taxon>Eukaryota</taxon>
        <taxon>Fungi</taxon>
        <taxon>Dikarya</taxon>
        <taxon>Basidiomycota</taxon>
        <taxon>Agaricomycotina</taxon>
        <taxon>Agaricomycetes</taxon>
        <taxon>Agaricomycetidae</taxon>
        <taxon>Agaricales</taxon>
        <taxon>Agaricineae</taxon>
        <taxon>Strophariaceae</taxon>
        <taxon>Pholiota</taxon>
    </lineage>
</organism>
<keyword evidence="2" id="KW-0812">Transmembrane</keyword>
<gene>
    <name evidence="3" type="ORF">BDN70DRAFT_993547</name>
</gene>
<name>A0A9P5Z0U0_9AGAR</name>
<dbReference type="EMBL" id="MU155215">
    <property type="protein sequence ID" value="KAF9479337.1"/>
    <property type="molecule type" value="Genomic_DNA"/>
</dbReference>
<evidence type="ECO:0000313" key="3">
    <source>
        <dbReference type="EMBL" id="KAF9479337.1"/>
    </source>
</evidence>
<evidence type="ECO:0000256" key="2">
    <source>
        <dbReference type="SAM" id="Phobius"/>
    </source>
</evidence>
<feature type="region of interest" description="Disordered" evidence="1">
    <location>
        <begin position="96"/>
        <end position="138"/>
    </location>
</feature>
<accession>A0A9P5Z0U0</accession>
<protein>
    <submittedName>
        <fullName evidence="3">Uncharacterized protein</fullName>
    </submittedName>
</protein>
<dbReference type="AlphaFoldDB" id="A0A9P5Z0U0"/>
<sequence length="326" mass="35486">MADLNLDLIIPPPPPPPPGGGNYGWRPPMRDRPRFDAERANAMPIVIAVVLSLVLLILFLWFFLSPRLFSRRHRPPHTPLDMEDAYFVDENVRTRPPHINGAVDDDSSTTTEFKDTKNTQTPSTVASPPPAYSACPNSPHGMDNALPFFTRLTRGSGGSRRGYPYPYARPQRSFRHLLGGVQHMLTRSVSAPLPISKPIPHPESPLPGHDILATSNSTSNANIPTQQEHEETTALRPGVAPLSVSANTLHPPSIYLPSPSQAVVYNANPNINSRDSLSRSSSDSRFLSTQRFSANFGFGWAAHSSTGAGTAERDVSVTSSNIGIAF</sequence>
<keyword evidence="2" id="KW-0472">Membrane</keyword>
<keyword evidence="4" id="KW-1185">Reference proteome</keyword>
<evidence type="ECO:0000313" key="4">
    <source>
        <dbReference type="Proteomes" id="UP000807469"/>
    </source>
</evidence>
<comment type="caution">
    <text evidence="3">The sequence shown here is derived from an EMBL/GenBank/DDBJ whole genome shotgun (WGS) entry which is preliminary data.</text>
</comment>
<dbReference type="OrthoDB" id="3063842at2759"/>